<dbReference type="Proteomes" id="UP000288758">
    <property type="component" value="Chromosome"/>
</dbReference>
<dbReference type="AlphaFoldDB" id="A0A410RR28"/>
<proteinExistence type="predicted"/>
<dbReference type="EMBL" id="CP034669">
    <property type="protein sequence ID" value="QAT84336.1"/>
    <property type="molecule type" value="Genomic_DNA"/>
</dbReference>
<gene>
    <name evidence="1" type="ORF">EJ065_2764</name>
</gene>
<dbReference type="RefSeq" id="WP_158617605.1">
    <property type="nucleotide sequence ID" value="NZ_CP034669.1"/>
</dbReference>
<evidence type="ECO:0000313" key="1">
    <source>
        <dbReference type="EMBL" id="QAT84336.1"/>
    </source>
</evidence>
<reference evidence="1 2" key="1">
    <citation type="submission" date="2018-12" db="EMBL/GenBank/DDBJ databases">
        <title>Complete Genome Sequence of the Corallopyronin A producing Myxobacterium Corallococcus coralloides B035.</title>
        <authorList>
            <person name="Bouhired S.M."/>
            <person name="Rupp O."/>
            <person name="Blom J."/>
            <person name="Schaeberle T.F."/>
            <person name="Kehraus S."/>
            <person name="Schiefer A."/>
            <person name="Pfarr K."/>
            <person name="Goesmann A."/>
            <person name="Hoerauf A."/>
            <person name="Koenig G.M."/>
        </authorList>
    </citation>
    <scope>NUCLEOTIDE SEQUENCE [LARGE SCALE GENOMIC DNA]</scope>
    <source>
        <strain evidence="1 2">B035</strain>
    </source>
</reference>
<accession>A0A410RR28</accession>
<name>A0A410RR28_CORCK</name>
<sequence length="55" mass="5951">MNTTTETTLVEICDLDTVPSANLASNKFEYGAEESATAQQMMAIEPPTTYGCCAW</sequence>
<organism evidence="1 2">
    <name type="scientific">Corallococcus coralloides</name>
    <name type="common">Myxococcus coralloides</name>
    <dbReference type="NCBI Taxonomy" id="184914"/>
    <lineage>
        <taxon>Bacteria</taxon>
        <taxon>Pseudomonadati</taxon>
        <taxon>Myxococcota</taxon>
        <taxon>Myxococcia</taxon>
        <taxon>Myxococcales</taxon>
        <taxon>Cystobacterineae</taxon>
        <taxon>Myxococcaceae</taxon>
        <taxon>Corallococcus</taxon>
    </lineage>
</organism>
<evidence type="ECO:0000313" key="2">
    <source>
        <dbReference type="Proteomes" id="UP000288758"/>
    </source>
</evidence>
<protein>
    <submittedName>
        <fullName evidence="1">Uncharacterized protein</fullName>
    </submittedName>
</protein>